<sequence>MPMNCLRNLTIRGFVQTKPSVTNRRSSPEYFKFLVANTRSVIRDEDLLEAPESPLNSEPLLVKERISPALEISLSESWPRKKSTSFRTISNGTQEQKKINANNVQLELDAISYGSKMSDL</sequence>
<reference evidence="1 2" key="1">
    <citation type="submission" date="2015-09" db="EMBL/GenBank/DDBJ databases">
        <title>Draft genome of the parasitic nematode Teladorsagia circumcincta isolate WARC Sus (inbred).</title>
        <authorList>
            <person name="Mitreva M."/>
        </authorList>
    </citation>
    <scope>NUCLEOTIDE SEQUENCE [LARGE SCALE GENOMIC DNA]</scope>
    <source>
        <strain evidence="1 2">S</strain>
    </source>
</reference>
<name>A0A2G9UJL2_TELCI</name>
<dbReference type="AlphaFoldDB" id="A0A2G9UJL2"/>
<dbReference type="Proteomes" id="UP000230423">
    <property type="component" value="Unassembled WGS sequence"/>
</dbReference>
<dbReference type="OrthoDB" id="5839342at2759"/>
<evidence type="ECO:0000313" key="1">
    <source>
        <dbReference type="EMBL" id="PIO70333.1"/>
    </source>
</evidence>
<accession>A0A2G9UJL2</accession>
<evidence type="ECO:0000313" key="2">
    <source>
        <dbReference type="Proteomes" id="UP000230423"/>
    </source>
</evidence>
<keyword evidence="2" id="KW-1185">Reference proteome</keyword>
<gene>
    <name evidence="1" type="ORF">TELCIR_07816</name>
</gene>
<proteinExistence type="predicted"/>
<dbReference type="EMBL" id="KZ346307">
    <property type="protein sequence ID" value="PIO70333.1"/>
    <property type="molecule type" value="Genomic_DNA"/>
</dbReference>
<protein>
    <submittedName>
        <fullName evidence="1">Uncharacterized protein</fullName>
    </submittedName>
</protein>
<organism evidence="1 2">
    <name type="scientific">Teladorsagia circumcincta</name>
    <name type="common">Brown stomach worm</name>
    <name type="synonym">Ostertagia circumcincta</name>
    <dbReference type="NCBI Taxonomy" id="45464"/>
    <lineage>
        <taxon>Eukaryota</taxon>
        <taxon>Metazoa</taxon>
        <taxon>Ecdysozoa</taxon>
        <taxon>Nematoda</taxon>
        <taxon>Chromadorea</taxon>
        <taxon>Rhabditida</taxon>
        <taxon>Rhabditina</taxon>
        <taxon>Rhabditomorpha</taxon>
        <taxon>Strongyloidea</taxon>
        <taxon>Trichostrongylidae</taxon>
        <taxon>Teladorsagia</taxon>
    </lineage>
</organism>